<keyword evidence="1" id="KW-0808">Transferase</keyword>
<proteinExistence type="predicted"/>
<accession>A0AAX2A5H9</accession>
<protein>
    <submittedName>
        <fullName evidence="3 4">Acetyltransferase</fullName>
    </submittedName>
</protein>
<dbReference type="RefSeq" id="WP_114839686.1">
    <property type="nucleotide sequence ID" value="NZ_CP031217.1"/>
</dbReference>
<evidence type="ECO:0000313" key="6">
    <source>
        <dbReference type="Proteomes" id="UP000289193"/>
    </source>
</evidence>
<sequence>MKNELELSFLQVTSSFEKKTKDYIIKEYIKHYDKRISKSQYIKLYEKMGELIKNKKENAFFIALTEKEEIIGAISISLYDNRIINLQKRYDKKNIAEIGRCYIQEEFRRKGIASKLLQLCNIFASEKKYEKMYLHTHYFLPGGFPFWKEMGFKIILDEKNSLQTVHMEKSLT</sequence>
<reference evidence="4 6" key="1">
    <citation type="submission" date="2017-10" db="EMBL/GenBank/DDBJ databases">
        <title>Genomics of the genus Arcobacter.</title>
        <authorList>
            <person name="Perez-Cataluna A."/>
            <person name="Figueras M.J."/>
        </authorList>
    </citation>
    <scope>NUCLEOTIDE SEQUENCE [LARGE SCALE GENOMIC DNA]</scope>
    <source>
        <strain evidence="4 6">CECT 7835</strain>
    </source>
</reference>
<evidence type="ECO:0000313" key="5">
    <source>
        <dbReference type="Proteomes" id="UP000253850"/>
    </source>
</evidence>
<dbReference type="Proteomes" id="UP000253850">
    <property type="component" value="Chromosome"/>
</dbReference>
<dbReference type="PANTHER" id="PTHR13947">
    <property type="entry name" value="GNAT FAMILY N-ACETYLTRANSFERASE"/>
    <property type="match status" value="1"/>
</dbReference>
<evidence type="ECO:0000313" key="4">
    <source>
        <dbReference type="EMBL" id="RXK09005.1"/>
    </source>
</evidence>
<dbReference type="KEGG" id="hbv:ABIV_1881"/>
<dbReference type="EMBL" id="PDKM01000008">
    <property type="protein sequence ID" value="RXK09005.1"/>
    <property type="molecule type" value="Genomic_DNA"/>
</dbReference>
<feature type="domain" description="N-acetyltransferase" evidence="2">
    <location>
        <begin position="11"/>
        <end position="172"/>
    </location>
</feature>
<dbReference type="Pfam" id="PF00583">
    <property type="entry name" value="Acetyltransf_1"/>
    <property type="match status" value="1"/>
</dbReference>
<dbReference type="InterPro" id="IPR016181">
    <property type="entry name" value="Acyl_CoA_acyltransferase"/>
</dbReference>
<dbReference type="AlphaFoldDB" id="A0AAX2A5H9"/>
<evidence type="ECO:0000313" key="3">
    <source>
        <dbReference type="EMBL" id="AXH12870.1"/>
    </source>
</evidence>
<evidence type="ECO:0000256" key="1">
    <source>
        <dbReference type="ARBA" id="ARBA00022679"/>
    </source>
</evidence>
<dbReference type="PROSITE" id="PS51186">
    <property type="entry name" value="GNAT"/>
    <property type="match status" value="1"/>
</dbReference>
<name>A0AAX2A5H9_9BACT</name>
<dbReference type="Gene3D" id="3.40.630.30">
    <property type="match status" value="1"/>
</dbReference>
<dbReference type="GO" id="GO:0008080">
    <property type="term" value="F:N-acetyltransferase activity"/>
    <property type="evidence" value="ECO:0007669"/>
    <property type="project" value="InterPro"/>
</dbReference>
<dbReference type="Proteomes" id="UP000289193">
    <property type="component" value="Unassembled WGS sequence"/>
</dbReference>
<dbReference type="PANTHER" id="PTHR13947:SF37">
    <property type="entry name" value="LD18367P"/>
    <property type="match status" value="1"/>
</dbReference>
<reference evidence="3 5" key="2">
    <citation type="submission" date="2018-07" db="EMBL/GenBank/DDBJ databases">
        <title>Complete genome of the Arcobacter bivalviorum type strain LMG 26154.</title>
        <authorList>
            <person name="Miller W.G."/>
            <person name="Yee E."/>
            <person name="Bono J.L."/>
        </authorList>
    </citation>
    <scope>NUCLEOTIDE SEQUENCE [LARGE SCALE GENOMIC DNA]</scope>
    <source>
        <strain evidence="3 5">LMG 26154</strain>
    </source>
</reference>
<dbReference type="EMBL" id="CP031217">
    <property type="protein sequence ID" value="AXH12870.1"/>
    <property type="molecule type" value="Genomic_DNA"/>
</dbReference>
<gene>
    <name evidence="3" type="ORF">ABIV_1881</name>
    <name evidence="4" type="ORF">CRV05_12060</name>
</gene>
<dbReference type="InterPro" id="IPR000182">
    <property type="entry name" value="GNAT_dom"/>
</dbReference>
<evidence type="ECO:0000259" key="2">
    <source>
        <dbReference type="PROSITE" id="PS51186"/>
    </source>
</evidence>
<organism evidence="4 6">
    <name type="scientific">Halarcobacter bivalviorum</name>
    <dbReference type="NCBI Taxonomy" id="663364"/>
    <lineage>
        <taxon>Bacteria</taxon>
        <taxon>Pseudomonadati</taxon>
        <taxon>Campylobacterota</taxon>
        <taxon>Epsilonproteobacteria</taxon>
        <taxon>Campylobacterales</taxon>
        <taxon>Arcobacteraceae</taxon>
        <taxon>Halarcobacter</taxon>
    </lineage>
</organism>
<dbReference type="CDD" id="cd04301">
    <property type="entry name" value="NAT_SF"/>
    <property type="match status" value="1"/>
</dbReference>
<keyword evidence="6" id="KW-1185">Reference proteome</keyword>
<dbReference type="InterPro" id="IPR050769">
    <property type="entry name" value="NAT_camello-type"/>
</dbReference>
<dbReference type="SUPFAM" id="SSF55729">
    <property type="entry name" value="Acyl-CoA N-acyltransferases (Nat)"/>
    <property type="match status" value="1"/>
</dbReference>